<dbReference type="RefSeq" id="XP_037157431.1">
    <property type="nucleotide sequence ID" value="XM_037295430.1"/>
</dbReference>
<evidence type="ECO:0000256" key="6">
    <source>
        <dbReference type="ARBA" id="ARBA00035180"/>
    </source>
</evidence>
<dbReference type="Gene3D" id="3.40.30.10">
    <property type="entry name" value="Glutaredoxin"/>
    <property type="match status" value="1"/>
</dbReference>
<dbReference type="Pfam" id="PF10780">
    <property type="entry name" value="MRP_L53"/>
    <property type="match status" value="1"/>
</dbReference>
<keyword evidence="4" id="KW-0496">Mitochondrion</keyword>
<dbReference type="EMBL" id="JACCJB010000002">
    <property type="protein sequence ID" value="KAF6230174.1"/>
    <property type="molecule type" value="Genomic_DNA"/>
</dbReference>
<protein>
    <recommendedName>
        <fullName evidence="6">Large ribosomal subunit protein mL53</fullName>
    </recommendedName>
</protein>
<dbReference type="InterPro" id="IPR019716">
    <property type="entry name" value="Ribosomal_mL53"/>
</dbReference>
<dbReference type="Proteomes" id="UP000593566">
    <property type="component" value="Unassembled WGS sequence"/>
</dbReference>
<gene>
    <name evidence="7" type="ORF">HO133_004513</name>
</gene>
<comment type="caution">
    <text evidence="7">The sequence shown here is derived from an EMBL/GenBank/DDBJ whole genome shotgun (WGS) entry which is preliminary data.</text>
</comment>
<proteinExistence type="inferred from homology"/>
<dbReference type="PANTHER" id="PTHR28236">
    <property type="entry name" value="54S RIBOSOMAL PROTEIN L44, MITOCHONDRIAL"/>
    <property type="match status" value="1"/>
</dbReference>
<evidence type="ECO:0000313" key="7">
    <source>
        <dbReference type="EMBL" id="KAF6230174.1"/>
    </source>
</evidence>
<evidence type="ECO:0000256" key="4">
    <source>
        <dbReference type="ARBA" id="ARBA00023128"/>
    </source>
</evidence>
<keyword evidence="8" id="KW-1185">Reference proteome</keyword>
<name>A0A8H6KZQ2_9LECA</name>
<evidence type="ECO:0000313" key="8">
    <source>
        <dbReference type="Proteomes" id="UP000593566"/>
    </source>
</evidence>
<comment type="similarity">
    <text evidence="2">Belongs to the mitochondrion-specific ribosomal protein mL53 family.</text>
</comment>
<organism evidence="7 8">
    <name type="scientific">Letharia lupina</name>
    <dbReference type="NCBI Taxonomy" id="560253"/>
    <lineage>
        <taxon>Eukaryota</taxon>
        <taxon>Fungi</taxon>
        <taxon>Dikarya</taxon>
        <taxon>Ascomycota</taxon>
        <taxon>Pezizomycotina</taxon>
        <taxon>Lecanoromycetes</taxon>
        <taxon>OSLEUM clade</taxon>
        <taxon>Lecanoromycetidae</taxon>
        <taxon>Lecanorales</taxon>
        <taxon>Lecanorineae</taxon>
        <taxon>Parmeliaceae</taxon>
        <taxon>Letharia</taxon>
    </lineage>
</organism>
<dbReference type="GO" id="GO:0003735">
    <property type="term" value="F:structural constituent of ribosome"/>
    <property type="evidence" value="ECO:0007669"/>
    <property type="project" value="TreeGrafter"/>
</dbReference>
<dbReference type="AlphaFoldDB" id="A0A8H6KZQ2"/>
<accession>A0A8H6KZQ2</accession>
<reference evidence="7 8" key="1">
    <citation type="journal article" date="2020" name="Genomics">
        <title>Complete, high-quality genomes from long-read metagenomic sequencing of two wolf lichen thalli reveals enigmatic genome architecture.</title>
        <authorList>
            <person name="McKenzie S.K."/>
            <person name="Walston R.F."/>
            <person name="Allen J.L."/>
        </authorList>
    </citation>
    <scope>NUCLEOTIDE SEQUENCE [LARGE SCALE GENOMIC DNA]</scope>
    <source>
        <strain evidence="7">WasteWater1</strain>
    </source>
</reference>
<evidence type="ECO:0000256" key="2">
    <source>
        <dbReference type="ARBA" id="ARBA00005557"/>
    </source>
</evidence>
<keyword evidence="3" id="KW-0689">Ribosomal protein</keyword>
<evidence type="ECO:0000256" key="5">
    <source>
        <dbReference type="ARBA" id="ARBA00023274"/>
    </source>
</evidence>
<dbReference type="FunFam" id="3.40.30.10:FF:000260">
    <property type="entry name" value="Mitochondrial ribosomal protein L44"/>
    <property type="match status" value="1"/>
</dbReference>
<dbReference type="GeneID" id="59332921"/>
<sequence>MITKHITEVTSRFNPFTKPSKTCRVFLAHLPANARNTMKINTTVLERNSQEPSFLKLKFKDGKEMQLDTEKLKINDVVEEVDRHSRVLNRQADLTGN</sequence>
<dbReference type="PANTHER" id="PTHR28236:SF1">
    <property type="entry name" value="LARGE RIBOSOMAL SUBUNIT PROTEIN ML53"/>
    <property type="match status" value="1"/>
</dbReference>
<dbReference type="InterPro" id="IPR042776">
    <property type="entry name" value="Ribosomal_mL53_fung"/>
</dbReference>
<evidence type="ECO:0000256" key="1">
    <source>
        <dbReference type="ARBA" id="ARBA00004173"/>
    </source>
</evidence>
<evidence type="ECO:0000256" key="3">
    <source>
        <dbReference type="ARBA" id="ARBA00022980"/>
    </source>
</evidence>
<keyword evidence="5" id="KW-0687">Ribonucleoprotein</keyword>
<dbReference type="GO" id="GO:0005762">
    <property type="term" value="C:mitochondrial large ribosomal subunit"/>
    <property type="evidence" value="ECO:0007669"/>
    <property type="project" value="TreeGrafter"/>
</dbReference>
<comment type="subcellular location">
    <subcellularLocation>
        <location evidence="1">Mitochondrion</location>
    </subcellularLocation>
</comment>